<dbReference type="Proteomes" id="UP000324632">
    <property type="component" value="Chromosome 8"/>
</dbReference>
<reference evidence="1 2" key="1">
    <citation type="journal article" date="2019" name="Mol. Ecol. Resour.">
        <title>Chromosome-level genome assembly of Triplophysa tibetana, a fish adapted to the harsh high-altitude environment of the Tibetan Plateau.</title>
        <authorList>
            <person name="Yang X."/>
            <person name="Liu H."/>
            <person name="Ma Z."/>
            <person name="Zou Y."/>
            <person name="Zou M."/>
            <person name="Mao Y."/>
            <person name="Li X."/>
            <person name="Wang H."/>
            <person name="Chen T."/>
            <person name="Wang W."/>
            <person name="Yang R."/>
        </authorList>
    </citation>
    <scope>NUCLEOTIDE SEQUENCE [LARGE SCALE GENOMIC DNA]</scope>
    <source>
        <strain evidence="1">TTIB1903HZAU</strain>
        <tissue evidence="1">Muscle</tissue>
    </source>
</reference>
<gene>
    <name evidence="1" type="ORF">E1301_Tti023766</name>
</gene>
<protein>
    <submittedName>
        <fullName evidence="1">Uncharacterized protein</fullName>
    </submittedName>
</protein>
<comment type="caution">
    <text evidence="1">The sequence shown here is derived from an EMBL/GenBank/DDBJ whole genome shotgun (WGS) entry which is preliminary data.</text>
</comment>
<accession>A0A5A9P928</accession>
<keyword evidence="2" id="KW-1185">Reference proteome</keyword>
<dbReference type="AlphaFoldDB" id="A0A5A9P928"/>
<evidence type="ECO:0000313" key="2">
    <source>
        <dbReference type="Proteomes" id="UP000324632"/>
    </source>
</evidence>
<proteinExistence type="predicted"/>
<sequence length="145" mass="15973">MKRGRAIRCRLLGNGMGEGEHAREEITGGELVLLRQNMGGSMCVTWHGVQAPLVKGGADMLLHLAGDVALLHKLLTNQEMIMEQLKIIQMNLNKTGQPVQGQDPLKGDVLPLKDVAALLALEKRLREEEDLKNKMLLNGLLVNHI</sequence>
<evidence type="ECO:0000313" key="1">
    <source>
        <dbReference type="EMBL" id="KAA0718413.1"/>
    </source>
</evidence>
<organism evidence="1 2">
    <name type="scientific">Triplophysa tibetana</name>
    <dbReference type="NCBI Taxonomy" id="1572043"/>
    <lineage>
        <taxon>Eukaryota</taxon>
        <taxon>Metazoa</taxon>
        <taxon>Chordata</taxon>
        <taxon>Craniata</taxon>
        <taxon>Vertebrata</taxon>
        <taxon>Euteleostomi</taxon>
        <taxon>Actinopterygii</taxon>
        <taxon>Neopterygii</taxon>
        <taxon>Teleostei</taxon>
        <taxon>Ostariophysi</taxon>
        <taxon>Cypriniformes</taxon>
        <taxon>Nemacheilidae</taxon>
        <taxon>Triplophysa</taxon>
    </lineage>
</organism>
<dbReference type="EMBL" id="SOYY01000008">
    <property type="protein sequence ID" value="KAA0718413.1"/>
    <property type="molecule type" value="Genomic_DNA"/>
</dbReference>
<name>A0A5A9P928_9TELE</name>